<keyword evidence="4" id="KW-0732">Signal</keyword>
<dbReference type="GO" id="GO:0003723">
    <property type="term" value="F:RNA binding"/>
    <property type="evidence" value="ECO:0007669"/>
    <property type="project" value="UniProtKB-UniRule"/>
</dbReference>
<dbReference type="Pfam" id="PF00076">
    <property type="entry name" value="RRM_1"/>
    <property type="match status" value="1"/>
</dbReference>
<feature type="signal peptide" evidence="4">
    <location>
        <begin position="1"/>
        <end position="27"/>
    </location>
</feature>
<evidence type="ECO:0000256" key="2">
    <source>
        <dbReference type="PROSITE-ProRule" id="PRU00176"/>
    </source>
</evidence>
<evidence type="ECO:0000313" key="6">
    <source>
        <dbReference type="Ensembl" id="ENSPNAP00000063439.1"/>
    </source>
</evidence>
<reference evidence="6 7" key="1">
    <citation type="submission" date="2020-10" db="EMBL/GenBank/DDBJ databases">
        <title>Pygocentrus nattereri (red-bellied piranha) genome, fPygNat1, primary haplotype.</title>
        <authorList>
            <person name="Myers G."/>
            <person name="Meyer A."/>
            <person name="Karagic N."/>
            <person name="Pippel M."/>
            <person name="Winkler S."/>
            <person name="Tracey A."/>
            <person name="Wood J."/>
            <person name="Formenti G."/>
            <person name="Howe K."/>
            <person name="Fedrigo O."/>
            <person name="Jarvis E.D."/>
        </authorList>
    </citation>
    <scope>NUCLEOTIDE SEQUENCE [LARGE SCALE GENOMIC DNA]</scope>
</reference>
<accession>A0AAR2KLV1</accession>
<dbReference type="GeneTree" id="ENSGT00940000159225"/>
<evidence type="ECO:0000256" key="3">
    <source>
        <dbReference type="SAM" id="MobiDB-lite"/>
    </source>
</evidence>
<proteinExistence type="predicted"/>
<feature type="compositionally biased region" description="Pro residues" evidence="3">
    <location>
        <begin position="276"/>
        <end position="292"/>
    </location>
</feature>
<sequence length="406" mass="45648">MASSLKPFLLGSLLLLLIFLPFQVLNPQSLRALEEWQRRESVALTQVNGQRRYGGPPPDWRGPVPGAGCEVFINQIPRDVFEDRLIPLFQSIAPLYEFRLMMNFSGQNRGFAYAKYGDPATAVAAVHALNKYPLQEGVRLVVRRSTEKRQLCLGDLPSGMGREELLMVLRLLSDGVEDITMKAVGSRGEDTCALVHYSSHYAASMAKKVLVQDFKKQFGVSISIRWITDSSIFRQQEHLEEISLAPPGLKLPAKLCVPPPRFQITRPSRLRNYRDPLPPLPAAPPSPSPPPTQGFSRAVGGPAHHVENRVVPFVTRRPDLRSHDSVGQLRWLCELHNLGVPLYDVRYHHTSPDGFLHFNYRIIIPRLPVPIFGAVQILPGISTNIMEDEVRRAVAEQAIKFMSHQR</sequence>
<feature type="chain" id="PRO_5043703358" evidence="4">
    <location>
        <begin position="28"/>
        <end position="406"/>
    </location>
</feature>
<dbReference type="PANTHER" id="PTHR21245">
    <property type="entry name" value="HETEROGENEOUS NUCLEAR RIBONUCLEOPROTEIN"/>
    <property type="match status" value="1"/>
</dbReference>
<evidence type="ECO:0000313" key="7">
    <source>
        <dbReference type="Proteomes" id="UP001501920"/>
    </source>
</evidence>
<dbReference type="InterPro" id="IPR035979">
    <property type="entry name" value="RBD_domain_sf"/>
</dbReference>
<dbReference type="AlphaFoldDB" id="A0AAR2KLV1"/>
<dbReference type="InterPro" id="IPR000504">
    <property type="entry name" value="RRM_dom"/>
</dbReference>
<reference evidence="6" key="2">
    <citation type="submission" date="2025-08" db="UniProtKB">
        <authorList>
            <consortium name="Ensembl"/>
        </authorList>
    </citation>
    <scope>IDENTIFICATION</scope>
</reference>
<feature type="domain" description="RRM" evidence="5">
    <location>
        <begin position="69"/>
        <end position="147"/>
    </location>
</feature>
<dbReference type="SUPFAM" id="SSF54928">
    <property type="entry name" value="RNA-binding domain, RBD"/>
    <property type="match status" value="1"/>
</dbReference>
<keyword evidence="7" id="KW-1185">Reference proteome</keyword>
<dbReference type="SMART" id="SM00360">
    <property type="entry name" value="RRM"/>
    <property type="match status" value="1"/>
</dbReference>
<dbReference type="PROSITE" id="PS50102">
    <property type="entry name" value="RRM"/>
    <property type="match status" value="1"/>
</dbReference>
<feature type="region of interest" description="Disordered" evidence="3">
    <location>
        <begin position="273"/>
        <end position="300"/>
    </location>
</feature>
<dbReference type="InterPro" id="IPR012677">
    <property type="entry name" value="Nucleotide-bd_a/b_plait_sf"/>
</dbReference>
<dbReference type="Gene3D" id="3.30.70.330">
    <property type="match status" value="1"/>
</dbReference>
<protein>
    <submittedName>
        <fullName evidence="6">DND microRNA-mediated repression inhibitor 1</fullName>
    </submittedName>
</protein>
<name>A0AAR2KLV1_PYGNA</name>
<dbReference type="Ensembl" id="ENSPNAT00000058628.1">
    <property type="protein sequence ID" value="ENSPNAP00000063439.1"/>
    <property type="gene ID" value="ENSPNAG00000013275.2"/>
</dbReference>
<keyword evidence="1 2" id="KW-0694">RNA-binding</keyword>
<dbReference type="Pfam" id="PF14709">
    <property type="entry name" value="DND1_DSRM"/>
    <property type="match status" value="1"/>
</dbReference>
<dbReference type="Proteomes" id="UP001501920">
    <property type="component" value="Chromosome 11"/>
</dbReference>
<evidence type="ECO:0000256" key="4">
    <source>
        <dbReference type="SAM" id="SignalP"/>
    </source>
</evidence>
<evidence type="ECO:0000259" key="5">
    <source>
        <dbReference type="PROSITE" id="PS50102"/>
    </source>
</evidence>
<evidence type="ECO:0000256" key="1">
    <source>
        <dbReference type="ARBA" id="ARBA00022884"/>
    </source>
</evidence>
<organism evidence="6 7">
    <name type="scientific">Pygocentrus nattereri</name>
    <name type="common">Red-bellied piranha</name>
    <dbReference type="NCBI Taxonomy" id="42514"/>
    <lineage>
        <taxon>Eukaryota</taxon>
        <taxon>Metazoa</taxon>
        <taxon>Chordata</taxon>
        <taxon>Craniata</taxon>
        <taxon>Vertebrata</taxon>
        <taxon>Euteleostomi</taxon>
        <taxon>Actinopterygii</taxon>
        <taxon>Neopterygii</taxon>
        <taxon>Teleostei</taxon>
        <taxon>Ostariophysi</taxon>
        <taxon>Characiformes</taxon>
        <taxon>Characoidei</taxon>
        <taxon>Pygocentrus</taxon>
    </lineage>
</organism>
<reference evidence="6" key="3">
    <citation type="submission" date="2025-09" db="UniProtKB">
        <authorList>
            <consortium name="Ensembl"/>
        </authorList>
    </citation>
    <scope>IDENTIFICATION</scope>
</reference>